<dbReference type="GO" id="GO:1905515">
    <property type="term" value="P:non-motile cilium assembly"/>
    <property type="evidence" value="ECO:0000318"/>
    <property type="project" value="GO_Central"/>
</dbReference>
<dbReference type="GO" id="GO:0035869">
    <property type="term" value="C:ciliary transition zone"/>
    <property type="evidence" value="ECO:0000318"/>
    <property type="project" value="GO_Central"/>
</dbReference>
<evidence type="ECO:0000256" key="1">
    <source>
        <dbReference type="SAM" id="MobiDB-lite"/>
    </source>
</evidence>
<accession>A0A2K3CWB5</accession>
<dbReference type="KEGG" id="cre:CHLRE_15g634550v5"/>
<feature type="region of interest" description="Disordered" evidence="1">
    <location>
        <begin position="157"/>
        <end position="286"/>
    </location>
</feature>
<evidence type="ECO:0000313" key="3">
    <source>
        <dbReference type="EMBL" id="PNW72574.1"/>
    </source>
</evidence>
<dbReference type="GeneID" id="66056372"/>
<feature type="compositionally biased region" description="Basic and acidic residues" evidence="1">
    <location>
        <begin position="50"/>
        <end position="59"/>
    </location>
</feature>
<feature type="compositionally biased region" description="Low complexity" evidence="1">
    <location>
        <begin position="89"/>
        <end position="106"/>
    </location>
</feature>
<dbReference type="Proteomes" id="UP000006906">
    <property type="component" value="Chromosome 15"/>
</dbReference>
<feature type="region of interest" description="Disordered" evidence="1">
    <location>
        <begin position="408"/>
        <end position="448"/>
    </location>
</feature>
<dbReference type="OrthoDB" id="443402at2759"/>
<feature type="compositionally biased region" description="Low complexity" evidence="1">
    <location>
        <begin position="216"/>
        <end position="239"/>
    </location>
</feature>
<dbReference type="Gramene" id="PNW72572">
    <property type="protein sequence ID" value="PNW72572"/>
    <property type="gene ID" value="CHLRE_15g634550v5"/>
</dbReference>
<feature type="compositionally biased region" description="Low complexity" evidence="1">
    <location>
        <begin position="438"/>
        <end position="448"/>
    </location>
</feature>
<feature type="compositionally biased region" description="Polar residues" evidence="1">
    <location>
        <begin position="1"/>
        <end position="14"/>
    </location>
</feature>
<keyword evidence="4" id="KW-1185">Reference proteome</keyword>
<name>A0A2K3CWB5_CHLRE</name>
<dbReference type="EMBL" id="CM008976">
    <property type="protein sequence ID" value="PNW72574.1"/>
    <property type="molecule type" value="Genomic_DNA"/>
</dbReference>
<feature type="compositionally biased region" description="Pro residues" evidence="1">
    <location>
        <begin position="364"/>
        <end position="378"/>
    </location>
</feature>
<gene>
    <name evidence="2" type="ORF">CHLRE_15g634550v5</name>
    <name evidence="3" type="ORF">CHLRE_15g634582v5</name>
</gene>
<dbReference type="PaxDb" id="3055-EDO98764"/>
<feature type="compositionally biased region" description="Low complexity" evidence="1">
    <location>
        <begin position="185"/>
        <end position="204"/>
    </location>
</feature>
<dbReference type="AlphaFoldDB" id="A0A2K3CWB5"/>
<protein>
    <submittedName>
        <fullName evidence="3">Uncharacterized protein</fullName>
    </submittedName>
</protein>
<reference evidence="3 4" key="1">
    <citation type="journal article" date="2007" name="Science">
        <title>The Chlamydomonas genome reveals the evolution of key animal and plant functions.</title>
        <authorList>
            <person name="Merchant S.S."/>
            <person name="Prochnik S.E."/>
            <person name="Vallon O."/>
            <person name="Harris E.H."/>
            <person name="Karpowicz S.J."/>
            <person name="Witman G.B."/>
            <person name="Terry A."/>
            <person name="Salamov A."/>
            <person name="Fritz-Laylin L.K."/>
            <person name="Marechal-Drouard L."/>
            <person name="Marshall W.F."/>
            <person name="Qu L.H."/>
            <person name="Nelson D.R."/>
            <person name="Sanderfoot A.A."/>
            <person name="Spalding M.H."/>
            <person name="Kapitonov V.V."/>
            <person name="Ren Q."/>
            <person name="Ferris P."/>
            <person name="Lindquist E."/>
            <person name="Shapiro H."/>
            <person name="Lucas S.M."/>
            <person name="Grimwood J."/>
            <person name="Schmutz J."/>
            <person name="Cardol P."/>
            <person name="Cerutti H."/>
            <person name="Chanfreau G."/>
            <person name="Chen C.L."/>
            <person name="Cognat V."/>
            <person name="Croft M.T."/>
            <person name="Dent R."/>
            <person name="Dutcher S."/>
            <person name="Fernandez E."/>
            <person name="Fukuzawa H."/>
            <person name="Gonzalez-Ballester D."/>
            <person name="Gonzalez-Halphen D."/>
            <person name="Hallmann A."/>
            <person name="Hanikenne M."/>
            <person name="Hippler M."/>
            <person name="Inwood W."/>
            <person name="Jabbari K."/>
            <person name="Kalanon M."/>
            <person name="Kuras R."/>
            <person name="Lefebvre P.A."/>
            <person name="Lemaire S.D."/>
            <person name="Lobanov A.V."/>
            <person name="Lohr M."/>
            <person name="Manuell A."/>
            <person name="Meier I."/>
            <person name="Mets L."/>
            <person name="Mittag M."/>
            <person name="Mittelmeier T."/>
            <person name="Moroney J.V."/>
            <person name="Moseley J."/>
            <person name="Napoli C."/>
            <person name="Nedelcu A.M."/>
            <person name="Niyogi K."/>
            <person name="Novoselov S.V."/>
            <person name="Paulsen I.T."/>
            <person name="Pazour G."/>
            <person name="Purton S."/>
            <person name="Ral J.P."/>
            <person name="Riano-Pachon D.M."/>
            <person name="Riekhof W."/>
            <person name="Rymarquis L."/>
            <person name="Schroda M."/>
            <person name="Stern D."/>
            <person name="Umen J."/>
            <person name="Willows R."/>
            <person name="Wilson N."/>
            <person name="Zimmer S.L."/>
            <person name="Allmer J."/>
            <person name="Balk J."/>
            <person name="Bisova K."/>
            <person name="Chen C.J."/>
            <person name="Elias M."/>
            <person name="Gendler K."/>
            <person name="Hauser C."/>
            <person name="Lamb M.R."/>
            <person name="Ledford H."/>
            <person name="Long J.C."/>
            <person name="Minagawa J."/>
            <person name="Page M.D."/>
            <person name="Pan J."/>
            <person name="Pootakham W."/>
            <person name="Roje S."/>
            <person name="Rose A."/>
            <person name="Stahlberg E."/>
            <person name="Terauchi A.M."/>
            <person name="Yang P."/>
            <person name="Ball S."/>
            <person name="Bowler C."/>
            <person name="Dieckmann C.L."/>
            <person name="Gladyshev V.N."/>
            <person name="Green P."/>
            <person name="Jorgensen R."/>
            <person name="Mayfield S."/>
            <person name="Mueller-Roeber B."/>
            <person name="Rajamani S."/>
            <person name="Sayre R.T."/>
            <person name="Brokstein P."/>
            <person name="Dubchak I."/>
            <person name="Goodstein D."/>
            <person name="Hornick L."/>
            <person name="Huang Y.W."/>
            <person name="Jhaveri J."/>
            <person name="Luo Y."/>
            <person name="Martinez D."/>
            <person name="Ngau W.C."/>
            <person name="Otillar B."/>
            <person name="Poliakov A."/>
            <person name="Porter A."/>
            <person name="Szajkowski L."/>
            <person name="Werner G."/>
            <person name="Zhou K."/>
            <person name="Grigoriev I.V."/>
            <person name="Rokhsar D.S."/>
            <person name="Grossman A.R."/>
        </authorList>
    </citation>
    <scope>NUCLEOTIDE SEQUENCE [LARGE SCALE GENOMIC DNA]</scope>
    <source>
        <strain evidence="4">CC-503</strain>
        <strain evidence="3">CC-503 cw92 mt+</strain>
    </source>
</reference>
<dbReference type="PANTHER" id="PTHR14240:SF1">
    <property type="entry name" value="PROTEIN FANTOM-RELATED"/>
    <property type="match status" value="1"/>
</dbReference>
<sequence length="749" mass="78360">MTRLQAQFNRNGSNYFEKAEGDQHEKKAGAWSEDKTIPIPPPALSAEMEAELRRVHAEEEAAQARADKARAEGEAAQAGSSHTSIGERPPSSSAAALAAVATAAPPLEQPGPSRKREREPTADEQDDLKYYQFKGMWRDLDTPHKRRFVTCVMGAGSPMEKLAPSPPPPPPPLQPQPPQPPQLPQPQQQPKQPQQPPTQHEPQPTEASGGGGCSGITGAAPAAATAPSCGSGRGSSRPEPGGGGGPPPHTPFVPSRLGSGGSVSPEALAASAGVSSRCAGGSLRCSGSATNLLQTQQQGLGVAAGFAAAGGNPMAAGLHGSQPLSPGLSQQAPPQQREEEGEEEASGGEGKEEGGSGDEAAACLPPPQVLLPPPPLPLDPSSQLFEGSMSQAEVADAADVFYDLKHEAAAAEEEEEEEEAAAEEGGTAATEATEEGGETTAAAAAAAAAPGAVEPSFPRLVESQHIDAALNPGENNVGGGETITGTGFYGTINAACTMQIFLVLFGILSGAFAWPVMFDAGVGLGRPLVAAFTRGLCAYAYGNDSCPSRVDKAIKFMRMFVEFIKSKGVNVTAQFLARRPAVFAMTMEDMAKVPQGLEGVTHVFTFWQGIPASAKDALGAMFAASSTTVGIAVVDKGAGVLMERQLGQHGFGPLELVKQFAVRMYGSNSQKQVWVFKKPGAVYRELPEEKLVDYAPYVHQPHLPVPPRIEWMHALYQAALAEEARKYKLSVAEGKGERDRRPPQRFGFS</sequence>
<feature type="compositionally biased region" description="Pro residues" evidence="1">
    <location>
        <begin position="164"/>
        <end position="184"/>
    </location>
</feature>
<dbReference type="PANTHER" id="PTHR14240">
    <property type="entry name" value="RETINITIS PIGMENTOSA GTPASE REGULATOR-INTERACTING PROTEIN"/>
    <property type="match status" value="1"/>
</dbReference>
<feature type="region of interest" description="Disordered" evidence="1">
    <location>
        <begin position="307"/>
        <end position="384"/>
    </location>
</feature>
<proteinExistence type="predicted"/>
<evidence type="ECO:0000313" key="2">
    <source>
        <dbReference type="EMBL" id="PNW72572.1"/>
    </source>
</evidence>
<reference evidence="3" key="2">
    <citation type="submission" date="2017-07" db="EMBL/GenBank/DDBJ databases">
        <title>WGS assembly of Chlamydomonas reinhardtii.</title>
        <authorList>
            <consortium name="Chlamydomonas Annotation Team"/>
            <consortium name="JGI Annotation Team"/>
            <person name="Merchant S.S."/>
            <person name="Prochnik S.E."/>
            <person name="Vallon O."/>
            <person name="Harris E.H."/>
            <person name="Karpowicz S.J."/>
            <person name="Witman G.B."/>
            <person name="Terry A."/>
            <person name="Salamov A."/>
            <person name="Fritz-Laylin L.K."/>
            <person name="Marechal-Drouard L."/>
            <person name="Marshall W.F."/>
            <person name="Qu L.H."/>
            <person name="Nelson D.R."/>
            <person name="Sanderfoot A.A."/>
            <person name="Spalding M.H."/>
            <person name="Kapitonov V.V."/>
            <person name="Ren Q."/>
            <person name="Ferris P."/>
            <person name="Lindquist E."/>
            <person name="Shapiro H."/>
            <person name="Lucas S.M."/>
            <person name="Grimwood J."/>
            <person name="Schmutz J."/>
            <person name="Grigoriev I.V."/>
            <person name="Rokhsar D.S."/>
        </authorList>
    </citation>
    <scope>NUCLEOTIDE SEQUENCE</scope>
    <source>
        <strain evidence="3">CC-503 cw92 mt+</strain>
    </source>
</reference>
<dbReference type="InterPro" id="IPR031139">
    <property type="entry name" value="RPGRIP1_fam"/>
</dbReference>
<dbReference type="EMBL" id="CM008976">
    <property type="protein sequence ID" value="PNW72572.1"/>
    <property type="molecule type" value="Genomic_DNA"/>
</dbReference>
<feature type="compositionally biased region" description="Polar residues" evidence="1">
    <location>
        <begin position="322"/>
        <end position="334"/>
    </location>
</feature>
<feature type="compositionally biased region" description="Basic and acidic residues" evidence="1">
    <location>
        <begin position="17"/>
        <end position="36"/>
    </location>
</feature>
<dbReference type="RefSeq" id="XP_042916345.1">
    <property type="nucleotide sequence ID" value="XM_043070487.1"/>
</dbReference>
<feature type="compositionally biased region" description="Acidic residues" evidence="1">
    <location>
        <begin position="410"/>
        <end position="422"/>
    </location>
</feature>
<feature type="region of interest" description="Disordered" evidence="1">
    <location>
        <begin position="1"/>
        <end position="130"/>
    </location>
</feature>
<dbReference type="Gramene" id="PNW72574">
    <property type="protein sequence ID" value="PNW72574"/>
    <property type="gene ID" value="CHLRE_15g634582v5"/>
</dbReference>
<organism evidence="3 4">
    <name type="scientific">Chlamydomonas reinhardtii</name>
    <name type="common">Chlamydomonas smithii</name>
    <dbReference type="NCBI Taxonomy" id="3055"/>
    <lineage>
        <taxon>Eukaryota</taxon>
        <taxon>Viridiplantae</taxon>
        <taxon>Chlorophyta</taxon>
        <taxon>core chlorophytes</taxon>
        <taxon>Chlorophyceae</taxon>
        <taxon>CS clade</taxon>
        <taxon>Chlamydomonadales</taxon>
        <taxon>Chlamydomonadaceae</taxon>
        <taxon>Chlamydomonas</taxon>
    </lineage>
</organism>
<feature type="compositionally biased region" description="Low complexity" evidence="1">
    <location>
        <begin position="307"/>
        <end position="317"/>
    </location>
</feature>
<evidence type="ECO:0000313" key="4">
    <source>
        <dbReference type="Proteomes" id="UP000006906"/>
    </source>
</evidence>